<keyword evidence="3" id="KW-1185">Reference proteome</keyword>
<protein>
    <recommendedName>
        <fullName evidence="4">TRP C-terminal domain-containing protein</fullName>
    </recommendedName>
</protein>
<feature type="transmembrane region" description="Helical" evidence="1">
    <location>
        <begin position="341"/>
        <end position="361"/>
    </location>
</feature>
<gene>
    <name evidence="2" type="ORF">FGO68_gene3520</name>
</gene>
<dbReference type="Proteomes" id="UP000785679">
    <property type="component" value="Unassembled WGS sequence"/>
</dbReference>
<comment type="caution">
    <text evidence="2">The sequence shown here is derived from an EMBL/GenBank/DDBJ whole genome shotgun (WGS) entry which is preliminary data.</text>
</comment>
<proteinExistence type="predicted"/>
<keyword evidence="1" id="KW-0472">Membrane</keyword>
<feature type="transmembrane region" description="Helical" evidence="1">
    <location>
        <begin position="296"/>
        <end position="317"/>
    </location>
</feature>
<feature type="transmembrane region" description="Helical" evidence="1">
    <location>
        <begin position="109"/>
        <end position="130"/>
    </location>
</feature>
<dbReference type="AlphaFoldDB" id="A0A8J8P562"/>
<reference evidence="2" key="1">
    <citation type="submission" date="2019-06" db="EMBL/GenBank/DDBJ databases">
        <authorList>
            <person name="Zheng W."/>
        </authorList>
    </citation>
    <scope>NUCLEOTIDE SEQUENCE</scope>
    <source>
        <strain evidence="2">QDHG01</strain>
    </source>
</reference>
<feature type="transmembrane region" description="Helical" evidence="1">
    <location>
        <begin position="398"/>
        <end position="418"/>
    </location>
</feature>
<dbReference type="EMBL" id="RRYP01001342">
    <property type="protein sequence ID" value="TNV86064.1"/>
    <property type="molecule type" value="Genomic_DNA"/>
</dbReference>
<evidence type="ECO:0008006" key="4">
    <source>
        <dbReference type="Google" id="ProtNLM"/>
    </source>
</evidence>
<feature type="transmembrane region" description="Helical" evidence="1">
    <location>
        <begin position="430"/>
        <end position="458"/>
    </location>
</feature>
<name>A0A8J8P562_HALGN</name>
<keyword evidence="1" id="KW-1133">Transmembrane helix</keyword>
<organism evidence="2 3">
    <name type="scientific">Halteria grandinella</name>
    <dbReference type="NCBI Taxonomy" id="5974"/>
    <lineage>
        <taxon>Eukaryota</taxon>
        <taxon>Sar</taxon>
        <taxon>Alveolata</taxon>
        <taxon>Ciliophora</taxon>
        <taxon>Intramacronucleata</taxon>
        <taxon>Spirotrichea</taxon>
        <taxon>Stichotrichia</taxon>
        <taxon>Sporadotrichida</taxon>
        <taxon>Halteriidae</taxon>
        <taxon>Halteria</taxon>
    </lineage>
</organism>
<feature type="transmembrane region" description="Helical" evidence="1">
    <location>
        <begin position="216"/>
        <end position="238"/>
    </location>
</feature>
<feature type="transmembrane region" description="Helical" evidence="1">
    <location>
        <begin position="142"/>
        <end position="166"/>
    </location>
</feature>
<accession>A0A8J8P562</accession>
<evidence type="ECO:0000256" key="1">
    <source>
        <dbReference type="SAM" id="Phobius"/>
    </source>
</evidence>
<sequence>MAIANQVKDTDIKASIVDKSDVNIRIEKVLDGGILLIQLEFVDRGEISSANDLDEIQVIILSEIASELGNSNALLSKGSMTSAAIPLQYSLRQQQIVDFLLSSEVEIKFTFLAISIFLQLFVGFAMNLIWEMMNDLSFLISLGLVSIPIPGVASQIQSLLSSIIYLDLLLTDKWLIPWLDLAIKEEELEEDAAMNIFFESQGFQSMLLMYNLGSTSAFIILQITIILLTSILGILSLSSQRAKQLYAIIHPKVFWAGTIRFIIQQFQPLQFASLINIKSTSISGFNEQSHGIQFNLVASIGLFAFTLVSIPVFYRIIKSGKTDQERFSVLIEGLKSSNRGLAVYWTVWTLIKWSLMCIILVCLTSYPFQQLQLLSLLSFLSITLQFKVKPQDSKVENLMGFFNELITIIYLYTLIGLANASDNFQLRENLGLVLIALLLFALFANVLKVFIMIGIELVKWLRKKCISRDGVTVLRKHVRKYTQSMLTIQEQEEEVKDIQVEEKQLNEQVFHRYVRRKKISISNTVHNETSLPTTSLSTSMMIGQDITIQELS</sequence>
<evidence type="ECO:0000313" key="3">
    <source>
        <dbReference type="Proteomes" id="UP000785679"/>
    </source>
</evidence>
<keyword evidence="1" id="KW-0812">Transmembrane</keyword>
<evidence type="ECO:0000313" key="2">
    <source>
        <dbReference type="EMBL" id="TNV86064.1"/>
    </source>
</evidence>